<dbReference type="EMBL" id="FOHU01000007">
    <property type="protein sequence ID" value="SET27011.1"/>
    <property type="molecule type" value="Genomic_DNA"/>
</dbReference>
<dbReference type="RefSeq" id="WP_090442701.1">
    <property type="nucleotide sequence ID" value="NZ_FOHU01000007.1"/>
</dbReference>
<gene>
    <name evidence="3" type="ORF">SAMN05660297_01856</name>
</gene>
<evidence type="ECO:0000313" key="4">
    <source>
        <dbReference type="Proteomes" id="UP000199568"/>
    </source>
</evidence>
<dbReference type="Gene3D" id="3.90.1010.20">
    <property type="match status" value="2"/>
</dbReference>
<dbReference type="InterPro" id="IPR007329">
    <property type="entry name" value="FMN-bd"/>
</dbReference>
<dbReference type="OrthoDB" id="45418at2"/>
<reference evidence="3 4" key="1">
    <citation type="submission" date="2016-10" db="EMBL/GenBank/DDBJ databases">
        <authorList>
            <person name="de Groot N.N."/>
        </authorList>
    </citation>
    <scope>NUCLEOTIDE SEQUENCE [LARGE SCALE GENOMIC DNA]</scope>
    <source>
        <strain evidence="3 4">DSM 18979</strain>
    </source>
</reference>
<evidence type="ECO:0000256" key="1">
    <source>
        <dbReference type="SAM" id="SignalP"/>
    </source>
</evidence>
<keyword evidence="1" id="KW-0732">Signal</keyword>
<feature type="domain" description="FMN-binding" evidence="2">
    <location>
        <begin position="57"/>
        <end position="138"/>
    </location>
</feature>
<organism evidence="3 4">
    <name type="scientific">Natronincola peptidivorans</name>
    <dbReference type="NCBI Taxonomy" id="426128"/>
    <lineage>
        <taxon>Bacteria</taxon>
        <taxon>Bacillati</taxon>
        <taxon>Bacillota</taxon>
        <taxon>Clostridia</taxon>
        <taxon>Peptostreptococcales</taxon>
        <taxon>Natronincolaceae</taxon>
        <taxon>Natronincola</taxon>
    </lineage>
</organism>
<dbReference type="GO" id="GO:0010181">
    <property type="term" value="F:FMN binding"/>
    <property type="evidence" value="ECO:0007669"/>
    <property type="project" value="InterPro"/>
</dbReference>
<accession>A0A1I0D462</accession>
<feature type="chain" id="PRO_5011675220" evidence="1">
    <location>
        <begin position="27"/>
        <end position="248"/>
    </location>
</feature>
<dbReference type="STRING" id="426128.SAMN05660297_01856"/>
<name>A0A1I0D462_9FIRM</name>
<dbReference type="AlphaFoldDB" id="A0A1I0D462"/>
<dbReference type="GO" id="GO:0016020">
    <property type="term" value="C:membrane"/>
    <property type="evidence" value="ECO:0007669"/>
    <property type="project" value="InterPro"/>
</dbReference>
<dbReference type="Proteomes" id="UP000199568">
    <property type="component" value="Unassembled WGS sequence"/>
</dbReference>
<evidence type="ECO:0000259" key="2">
    <source>
        <dbReference type="SMART" id="SM00900"/>
    </source>
</evidence>
<dbReference type="Pfam" id="PF04205">
    <property type="entry name" value="FMN_bind"/>
    <property type="match status" value="2"/>
</dbReference>
<evidence type="ECO:0000313" key="3">
    <source>
        <dbReference type="EMBL" id="SET27011.1"/>
    </source>
</evidence>
<feature type="domain" description="FMN-binding" evidence="2">
    <location>
        <begin position="160"/>
        <end position="246"/>
    </location>
</feature>
<protein>
    <submittedName>
        <fullName evidence="3">Uncharacterized protein, contains FMN-binding domain</fullName>
    </submittedName>
</protein>
<dbReference type="PROSITE" id="PS51257">
    <property type="entry name" value="PROKAR_LIPOPROTEIN"/>
    <property type="match status" value="1"/>
</dbReference>
<dbReference type="SMART" id="SM00900">
    <property type="entry name" value="FMN_bind"/>
    <property type="match status" value="2"/>
</dbReference>
<feature type="signal peptide" evidence="1">
    <location>
        <begin position="1"/>
        <end position="26"/>
    </location>
</feature>
<keyword evidence="4" id="KW-1185">Reference proteome</keyword>
<sequence length="248" mass="27051">MKKVLMLILAMLMVVSVVGCSSPTTADPDPAPPAEEVVEGKYNDGTYEAVSDAGPRGYGKVVVTIENDEIVALELTEYTGFNEQKGDDYAYGEFHEAQAELTEAYIAANGTEGVDVFTGATSSSTKWTQALDRALEKALVEASSDAEYSDGIFMGATELGERGRKLAWVTIENDKIVEVELKETRFVDDNEEYKDEEYAFEAFHEALEEMPARFIEANGADVEIYTGATSSSTGWMEAVENALEAARK</sequence>
<proteinExistence type="predicted"/>